<evidence type="ECO:0000313" key="2">
    <source>
        <dbReference type="Proteomes" id="UP000838412"/>
    </source>
</evidence>
<name>A0A8K0EM29_BRALA</name>
<dbReference type="AlphaFoldDB" id="A0A8K0EM29"/>
<dbReference type="EMBL" id="OV696688">
    <property type="protein sequence ID" value="CAH1256967.1"/>
    <property type="molecule type" value="Genomic_DNA"/>
</dbReference>
<keyword evidence="2" id="KW-1185">Reference proteome</keyword>
<reference evidence="1" key="1">
    <citation type="submission" date="2022-01" db="EMBL/GenBank/DDBJ databases">
        <authorList>
            <person name="Braso-Vives M."/>
        </authorList>
    </citation>
    <scope>NUCLEOTIDE SEQUENCE</scope>
</reference>
<accession>A0A8K0EM29</accession>
<protein>
    <submittedName>
        <fullName evidence="1">Hypp1762 protein</fullName>
    </submittedName>
</protein>
<sequence length="224" mass="25593">MTCRTERLSRQLCQMCREDCGPPCNTTCTQDLLNFPAINASMTAMMGDMTDPGEVGMNDVMDHLQELEDLEPRCGARTLHWRLAGRRVMLEYEGGDQRMALGFSDESLDDLMEDPDFTEDCPEFMSKMADCGKMEEVAAQFPSMMSDMMSDMVPDCHAMVSSFNCTDDMELTPTGDTMMDMGENWAIKTYPCSLEYTPVVRRGFWQWVIVKGRPLRMRVRIRFS</sequence>
<organism evidence="1 2">
    <name type="scientific">Branchiostoma lanceolatum</name>
    <name type="common">Common lancelet</name>
    <name type="synonym">Amphioxus lanceolatum</name>
    <dbReference type="NCBI Taxonomy" id="7740"/>
    <lineage>
        <taxon>Eukaryota</taxon>
        <taxon>Metazoa</taxon>
        <taxon>Chordata</taxon>
        <taxon>Cephalochordata</taxon>
        <taxon>Leptocardii</taxon>
        <taxon>Amphioxiformes</taxon>
        <taxon>Branchiostomatidae</taxon>
        <taxon>Branchiostoma</taxon>
    </lineage>
</organism>
<gene>
    <name evidence="1" type="primary">Hypp1762</name>
    <name evidence="1" type="ORF">BLAG_LOCUS15054</name>
</gene>
<dbReference type="OrthoDB" id="9990858at2759"/>
<evidence type="ECO:0000313" key="1">
    <source>
        <dbReference type="EMBL" id="CAH1256967.1"/>
    </source>
</evidence>
<dbReference type="Proteomes" id="UP000838412">
    <property type="component" value="Chromosome 3"/>
</dbReference>
<proteinExistence type="predicted"/>